<dbReference type="EMBL" id="CAIY01000033">
    <property type="protein sequence ID" value="CCH67063.1"/>
    <property type="molecule type" value="Genomic_DNA"/>
</dbReference>
<dbReference type="SUPFAM" id="SSF52317">
    <property type="entry name" value="Class I glutamine amidotransferase-like"/>
    <property type="match status" value="1"/>
</dbReference>
<accession>M1WZT0</accession>
<sequence>MDNKLPVAAELHIFRNDHIPMEKINNLQPDGIVIPPGPSRPENASLSLEII</sequence>
<evidence type="ECO:0000313" key="2">
    <source>
        <dbReference type="EMBL" id="CCH67063.1"/>
    </source>
</evidence>
<protein>
    <submittedName>
        <fullName evidence="2">Anthranilate synthase, amidotransferase component</fullName>
        <ecNumber evidence="2">4.1.3.27</ecNumber>
    </submittedName>
</protein>
<dbReference type="GO" id="GO:0004049">
    <property type="term" value="F:anthranilate synthase activity"/>
    <property type="evidence" value="ECO:0007669"/>
    <property type="project" value="UniProtKB-EC"/>
</dbReference>
<name>M1WZT0_9NOST</name>
<gene>
    <name evidence="2" type="ORF">RINTHH_9080</name>
</gene>
<dbReference type="Pfam" id="PF00117">
    <property type="entry name" value="GATase"/>
    <property type="match status" value="1"/>
</dbReference>
<dbReference type="Gene3D" id="3.40.50.880">
    <property type="match status" value="1"/>
</dbReference>
<keyword evidence="2" id="KW-0808">Transferase</keyword>
<reference evidence="2 3" key="1">
    <citation type="submission" date="2012-05" db="EMBL/GenBank/DDBJ databases">
        <authorList>
            <person name="Hilton J."/>
        </authorList>
    </citation>
    <scope>NUCLEOTIDE SEQUENCE [LARGE SCALE GENOMIC DNA]</scope>
    <source>
        <strain evidence="2 3">HH01</strain>
    </source>
</reference>
<dbReference type="InterPro" id="IPR029062">
    <property type="entry name" value="Class_I_gatase-like"/>
</dbReference>
<reference evidence="3" key="2">
    <citation type="submission" date="2016-01" db="EMBL/GenBank/DDBJ databases">
        <title>Diatom-associated endosymboitic cyanobacterium lacks core nitrogen metabolism enzymes.</title>
        <authorList>
            <person name="Hilton J.A."/>
            <person name="Foster R.A."/>
            <person name="Tripp H.J."/>
            <person name="Carter B.J."/>
            <person name="Zehr J.P."/>
            <person name="Villareal T.A."/>
        </authorList>
    </citation>
    <scope>NUCLEOTIDE SEQUENCE [LARGE SCALE GENOMIC DNA]</scope>
    <source>
        <strain evidence="3">HH01</strain>
    </source>
</reference>
<dbReference type="AlphaFoldDB" id="M1WZT0"/>
<keyword evidence="3" id="KW-1185">Reference proteome</keyword>
<evidence type="ECO:0000259" key="1">
    <source>
        <dbReference type="Pfam" id="PF00117"/>
    </source>
</evidence>
<dbReference type="OrthoDB" id="9804328at2"/>
<keyword evidence="2" id="KW-0456">Lyase</keyword>
<dbReference type="Proteomes" id="UP000053051">
    <property type="component" value="Unassembled WGS sequence"/>
</dbReference>
<feature type="domain" description="Glutamine amidotransferase" evidence="1">
    <location>
        <begin position="8"/>
        <end position="50"/>
    </location>
</feature>
<comment type="caution">
    <text evidence="2">The sequence shown here is derived from an EMBL/GenBank/DDBJ whole genome shotgun (WGS) entry which is preliminary data.</text>
</comment>
<proteinExistence type="predicted"/>
<dbReference type="InterPro" id="IPR017926">
    <property type="entry name" value="GATASE"/>
</dbReference>
<organism evidence="2 3">
    <name type="scientific">Richelia intracellularis HH01</name>
    <dbReference type="NCBI Taxonomy" id="1165094"/>
    <lineage>
        <taxon>Bacteria</taxon>
        <taxon>Bacillati</taxon>
        <taxon>Cyanobacteriota</taxon>
        <taxon>Cyanophyceae</taxon>
        <taxon>Nostocales</taxon>
        <taxon>Nostocaceae</taxon>
        <taxon>Richelia</taxon>
    </lineage>
</organism>
<evidence type="ECO:0000313" key="3">
    <source>
        <dbReference type="Proteomes" id="UP000053051"/>
    </source>
</evidence>
<dbReference type="EC" id="4.1.3.27" evidence="2"/>
<dbReference type="RefSeq" id="WP_008233196.1">
    <property type="nucleotide sequence ID" value="NZ_CAIY01000033.1"/>
</dbReference>
<dbReference type="GO" id="GO:0016740">
    <property type="term" value="F:transferase activity"/>
    <property type="evidence" value="ECO:0007669"/>
    <property type="project" value="UniProtKB-KW"/>
</dbReference>
<dbReference type="STRING" id="1165094.RINTHH_9080"/>